<comment type="caution">
    <text evidence="4">The sequence shown here is derived from an EMBL/GenBank/DDBJ whole genome shotgun (WGS) entry which is preliminary data.</text>
</comment>
<dbReference type="PANTHER" id="PTHR12818:SF0">
    <property type="entry name" value="TRNA (ADENINE(37)-N6)-METHYLTRANSFERASE"/>
    <property type="match status" value="1"/>
</dbReference>
<dbReference type="InterPro" id="IPR040372">
    <property type="entry name" value="YaeB-like"/>
</dbReference>
<dbReference type="Gene3D" id="2.40.30.70">
    <property type="entry name" value="YaeB-like"/>
    <property type="match status" value="1"/>
</dbReference>
<dbReference type="NCBIfam" id="TIGR00104">
    <property type="entry name" value="tRNA_TsaA"/>
    <property type="match status" value="1"/>
</dbReference>
<dbReference type="RefSeq" id="WP_142081286.1">
    <property type="nucleotide sequence ID" value="NZ_VFPT01000001.1"/>
</dbReference>
<dbReference type="CDD" id="cd09281">
    <property type="entry name" value="UPF0066"/>
    <property type="match status" value="1"/>
</dbReference>
<sequence>MKGRFDTRAGEQRLDRALEFHAQVTFIGHIESPWTLADCPKNLRQARETGQCAVLHLEPAFRAGLEGVAAGDALVLLYWMSEAPRDLIRQTPRHRTDGTGTFNLRSPARPNPIGMGIVKVLEIDTNLGVIRIDAIDAIDGTPLIDIKPHMPRADCVPE</sequence>
<evidence type="ECO:0000313" key="4">
    <source>
        <dbReference type="EMBL" id="TQM93391.1"/>
    </source>
</evidence>
<dbReference type="GO" id="GO:0008168">
    <property type="term" value="F:methyltransferase activity"/>
    <property type="evidence" value="ECO:0007669"/>
    <property type="project" value="UniProtKB-KW"/>
</dbReference>
<dbReference type="Proteomes" id="UP000320582">
    <property type="component" value="Unassembled WGS sequence"/>
</dbReference>
<dbReference type="PANTHER" id="PTHR12818">
    <property type="entry name" value="TRNA (ADENINE(37)-N6)-METHYLTRANSFERASE"/>
    <property type="match status" value="1"/>
</dbReference>
<organism evidence="4 5">
    <name type="scientific">Roseinatronobacter monicus</name>
    <dbReference type="NCBI Taxonomy" id="393481"/>
    <lineage>
        <taxon>Bacteria</taxon>
        <taxon>Pseudomonadati</taxon>
        <taxon>Pseudomonadota</taxon>
        <taxon>Alphaproteobacteria</taxon>
        <taxon>Rhodobacterales</taxon>
        <taxon>Paracoccaceae</taxon>
        <taxon>Roseinatronobacter</taxon>
    </lineage>
</organism>
<dbReference type="InterPro" id="IPR036413">
    <property type="entry name" value="YaeB-like_sf"/>
</dbReference>
<keyword evidence="4" id="KW-0489">Methyltransferase</keyword>
<proteinExistence type="inferred from homology"/>
<dbReference type="AlphaFoldDB" id="A0A543KE85"/>
<evidence type="ECO:0000256" key="1">
    <source>
        <dbReference type="ARBA" id="ARBA00022691"/>
    </source>
</evidence>
<keyword evidence="4" id="KW-0808">Transferase</keyword>
<reference evidence="4 5" key="1">
    <citation type="submission" date="2019-06" db="EMBL/GenBank/DDBJ databases">
        <title>Genomic Encyclopedia of Archaeal and Bacterial Type Strains, Phase II (KMG-II): from individual species to whole genera.</title>
        <authorList>
            <person name="Goeker M."/>
        </authorList>
    </citation>
    <scope>NUCLEOTIDE SEQUENCE [LARGE SCALE GENOMIC DNA]</scope>
    <source>
        <strain evidence="4 5">DSM 18423</strain>
    </source>
</reference>
<evidence type="ECO:0000313" key="5">
    <source>
        <dbReference type="Proteomes" id="UP000320582"/>
    </source>
</evidence>
<feature type="domain" description="TsaA-like" evidence="3">
    <location>
        <begin position="24"/>
        <end position="158"/>
    </location>
</feature>
<evidence type="ECO:0000259" key="3">
    <source>
        <dbReference type="PROSITE" id="PS51668"/>
    </source>
</evidence>
<dbReference type="SUPFAM" id="SSF118196">
    <property type="entry name" value="YaeB-like"/>
    <property type="match status" value="1"/>
</dbReference>
<dbReference type="InterPro" id="IPR036414">
    <property type="entry name" value="YaeB_N_sf"/>
</dbReference>
<keyword evidence="5" id="KW-1185">Reference proteome</keyword>
<protein>
    <submittedName>
        <fullName evidence="4">tRNA-Thr(GGU) m(6)t(6)A37 methyltransferase TsaA</fullName>
    </submittedName>
</protein>
<dbReference type="OrthoDB" id="9804309at2"/>
<accession>A0A543KE85</accession>
<dbReference type="EMBL" id="VFPT01000001">
    <property type="protein sequence ID" value="TQM93391.1"/>
    <property type="molecule type" value="Genomic_DNA"/>
</dbReference>
<keyword evidence="1" id="KW-0949">S-adenosyl-L-methionine</keyword>
<evidence type="ECO:0000256" key="2">
    <source>
        <dbReference type="ARBA" id="ARBA00033753"/>
    </source>
</evidence>
<dbReference type="PROSITE" id="PS51668">
    <property type="entry name" value="TSAA_2"/>
    <property type="match status" value="1"/>
</dbReference>
<dbReference type="Pfam" id="PF01980">
    <property type="entry name" value="TrmO_N"/>
    <property type="match status" value="1"/>
</dbReference>
<comment type="similarity">
    <text evidence="2">Belongs to the tRNA methyltransferase O family.</text>
</comment>
<name>A0A543KE85_9RHOB</name>
<dbReference type="InterPro" id="IPR023370">
    <property type="entry name" value="TrmO-like_N"/>
</dbReference>
<gene>
    <name evidence="4" type="ORF">BD293_2024</name>
</gene>
<dbReference type="GO" id="GO:0032259">
    <property type="term" value="P:methylation"/>
    <property type="evidence" value="ECO:0007669"/>
    <property type="project" value="UniProtKB-KW"/>
</dbReference>